<evidence type="ECO:0000313" key="4">
    <source>
        <dbReference type="Proteomes" id="UP000278398"/>
    </source>
</evidence>
<dbReference type="PANTHER" id="PTHR11820">
    <property type="entry name" value="ACYLPYRUVASE"/>
    <property type="match status" value="1"/>
</dbReference>
<evidence type="ECO:0000259" key="2">
    <source>
        <dbReference type="Pfam" id="PF01557"/>
    </source>
</evidence>
<dbReference type="GO" id="GO:0018773">
    <property type="term" value="F:acetylpyruvate hydrolase activity"/>
    <property type="evidence" value="ECO:0007669"/>
    <property type="project" value="TreeGrafter"/>
</dbReference>
<dbReference type="InterPro" id="IPR036663">
    <property type="entry name" value="Fumarylacetoacetase_C_sf"/>
</dbReference>
<dbReference type="InterPro" id="IPR011234">
    <property type="entry name" value="Fumarylacetoacetase-like_C"/>
</dbReference>
<name>A0A3S0AUR9_9HYPH</name>
<keyword evidence="1" id="KW-0479">Metal-binding</keyword>
<dbReference type="SUPFAM" id="SSF56529">
    <property type="entry name" value="FAH"/>
    <property type="match status" value="1"/>
</dbReference>
<dbReference type="GO" id="GO:0046872">
    <property type="term" value="F:metal ion binding"/>
    <property type="evidence" value="ECO:0007669"/>
    <property type="project" value="UniProtKB-KW"/>
</dbReference>
<dbReference type="Gene3D" id="3.90.850.10">
    <property type="entry name" value="Fumarylacetoacetase-like, C-terminal domain"/>
    <property type="match status" value="1"/>
</dbReference>
<sequence>MPQRLFDSPDYPTVPTTDGALYPVHRIFCVGRNYAEHAKEMGVEVDREAPFYFMKDAQEIVLTGATIPYPPGTENFHYEMELVMAIGKPVFQASNEDAAAAIWGYGCGLDMTRRDLQLAARAKQRPWDLGKNFEQSAVMAALTPAAMFGAVGPQRIALSVNGETKQDAHLADLVWSPTEIVAHLSRYYHLAPGDLIYTGTPAGVGPVVAGDVIHGEIDGLTPVELVIGAAR</sequence>
<reference evidence="3 4" key="1">
    <citation type="submission" date="2018-12" db="EMBL/GenBank/DDBJ databases">
        <title>Mesorhizobium carbonis sp. nov., isolated from coal mine water.</title>
        <authorList>
            <person name="Xin W."/>
            <person name="Xu Z."/>
            <person name="Xiang F."/>
            <person name="Zhang J."/>
            <person name="Xi L."/>
            <person name="Liu J."/>
        </authorList>
    </citation>
    <scope>NUCLEOTIDE SEQUENCE [LARGE SCALE GENOMIC DNA]</scope>
    <source>
        <strain evidence="3 4">B2.3</strain>
    </source>
</reference>
<keyword evidence="4" id="KW-1185">Reference proteome</keyword>
<dbReference type="AlphaFoldDB" id="A0A3S0AUR9"/>
<dbReference type="Pfam" id="PF01557">
    <property type="entry name" value="FAA_hydrolase"/>
    <property type="match status" value="1"/>
</dbReference>
<keyword evidence="3" id="KW-0378">Hydrolase</keyword>
<dbReference type="OrthoDB" id="5197601at2"/>
<organism evidence="3 4">
    <name type="scientific">Aquibium carbonis</name>
    <dbReference type="NCBI Taxonomy" id="2495581"/>
    <lineage>
        <taxon>Bacteria</taxon>
        <taxon>Pseudomonadati</taxon>
        <taxon>Pseudomonadota</taxon>
        <taxon>Alphaproteobacteria</taxon>
        <taxon>Hyphomicrobiales</taxon>
        <taxon>Phyllobacteriaceae</taxon>
        <taxon>Aquibium</taxon>
    </lineage>
</organism>
<evidence type="ECO:0000256" key="1">
    <source>
        <dbReference type="ARBA" id="ARBA00022723"/>
    </source>
</evidence>
<feature type="domain" description="Fumarylacetoacetase-like C-terminal" evidence="2">
    <location>
        <begin position="27"/>
        <end position="224"/>
    </location>
</feature>
<comment type="caution">
    <text evidence="3">The sequence shown here is derived from an EMBL/GenBank/DDBJ whole genome shotgun (WGS) entry which is preliminary data.</text>
</comment>
<accession>A0A3S0AUR9</accession>
<dbReference type="EMBL" id="RWKW01000015">
    <property type="protein sequence ID" value="RST87598.1"/>
    <property type="molecule type" value="Genomic_DNA"/>
</dbReference>
<proteinExistence type="predicted"/>
<dbReference type="Proteomes" id="UP000278398">
    <property type="component" value="Unassembled WGS sequence"/>
</dbReference>
<protein>
    <submittedName>
        <fullName evidence="3">FAA hydrolase family protein</fullName>
    </submittedName>
</protein>
<dbReference type="PANTHER" id="PTHR11820:SF90">
    <property type="entry name" value="FLUTATHIONE S-TRANSFERASE"/>
    <property type="match status" value="1"/>
</dbReference>
<gene>
    <name evidence="3" type="ORF">EJC49_05005</name>
</gene>
<evidence type="ECO:0000313" key="3">
    <source>
        <dbReference type="EMBL" id="RST87598.1"/>
    </source>
</evidence>